<feature type="region of interest" description="Disordered" evidence="1">
    <location>
        <begin position="1"/>
        <end position="26"/>
    </location>
</feature>
<feature type="region of interest" description="Disordered" evidence="1">
    <location>
        <begin position="142"/>
        <end position="243"/>
    </location>
</feature>
<feature type="compositionally biased region" description="Acidic residues" evidence="1">
    <location>
        <begin position="155"/>
        <end position="166"/>
    </location>
</feature>
<evidence type="ECO:0000313" key="2">
    <source>
        <dbReference type="EMBL" id="MCE5166364.1"/>
    </source>
</evidence>
<feature type="compositionally biased region" description="Polar residues" evidence="1">
    <location>
        <begin position="393"/>
        <end position="406"/>
    </location>
</feature>
<feature type="compositionally biased region" description="Polar residues" evidence="1">
    <location>
        <begin position="419"/>
        <end position="445"/>
    </location>
</feature>
<feature type="compositionally biased region" description="Basic and acidic residues" evidence="1">
    <location>
        <begin position="214"/>
        <end position="230"/>
    </location>
</feature>
<feature type="region of interest" description="Disordered" evidence="1">
    <location>
        <begin position="393"/>
        <end position="445"/>
    </location>
</feature>
<reference evidence="2 3" key="1">
    <citation type="journal article" date="2021" name="BMC Genomics">
        <title>Datura genome reveals duplications of psychoactive alkaloid biosynthetic genes and high mutation rate following tissue culture.</title>
        <authorList>
            <person name="Rajewski A."/>
            <person name="Carter-House D."/>
            <person name="Stajich J."/>
            <person name="Litt A."/>
        </authorList>
    </citation>
    <scope>NUCLEOTIDE SEQUENCE [LARGE SCALE GENOMIC DNA]</scope>
    <source>
        <strain evidence="2">AR-01</strain>
    </source>
</reference>
<feature type="compositionally biased region" description="Polar residues" evidence="1">
    <location>
        <begin position="1"/>
        <end position="23"/>
    </location>
</feature>
<protein>
    <submittedName>
        <fullName evidence="2">Uncharacterized protein</fullName>
    </submittedName>
</protein>
<organism evidence="2 3">
    <name type="scientific">Datura stramonium</name>
    <name type="common">Jimsonweed</name>
    <name type="synonym">Common thornapple</name>
    <dbReference type="NCBI Taxonomy" id="4076"/>
    <lineage>
        <taxon>Eukaryota</taxon>
        <taxon>Viridiplantae</taxon>
        <taxon>Streptophyta</taxon>
        <taxon>Embryophyta</taxon>
        <taxon>Tracheophyta</taxon>
        <taxon>Spermatophyta</taxon>
        <taxon>Magnoliopsida</taxon>
        <taxon>eudicotyledons</taxon>
        <taxon>Gunneridae</taxon>
        <taxon>Pentapetalae</taxon>
        <taxon>asterids</taxon>
        <taxon>lamiids</taxon>
        <taxon>Solanales</taxon>
        <taxon>Solanaceae</taxon>
        <taxon>Solanoideae</taxon>
        <taxon>Datureae</taxon>
        <taxon>Datura</taxon>
    </lineage>
</organism>
<accession>A0ABS8Y573</accession>
<evidence type="ECO:0000313" key="3">
    <source>
        <dbReference type="Proteomes" id="UP000823775"/>
    </source>
</evidence>
<name>A0ABS8Y573_DATST</name>
<gene>
    <name evidence="2" type="ORF">HAX54_018009</name>
</gene>
<evidence type="ECO:0000256" key="1">
    <source>
        <dbReference type="SAM" id="MobiDB-lite"/>
    </source>
</evidence>
<proteinExistence type="predicted"/>
<feature type="non-terminal residue" evidence="2">
    <location>
        <position position="1"/>
    </location>
</feature>
<comment type="caution">
    <text evidence="2">The sequence shown here is derived from an EMBL/GenBank/DDBJ whole genome shotgun (WGS) entry which is preliminary data.</text>
</comment>
<feature type="non-terminal residue" evidence="2">
    <location>
        <position position="445"/>
    </location>
</feature>
<dbReference type="Proteomes" id="UP000823775">
    <property type="component" value="Unassembled WGS sequence"/>
</dbReference>
<dbReference type="EMBL" id="JACEIK010022108">
    <property type="protein sequence ID" value="MCE5166364.1"/>
    <property type="molecule type" value="Genomic_DNA"/>
</dbReference>
<sequence>QQNSSTESQKSKTPSQQAKFFQQSKHDTRVNFQNLNVPTTEQCAHTNRHLFGEVQESTNSIHCQTAQVDISERKGEGLKRRNQQEGRNIEGIGTNFIVVAEQAGLTVSPLQVHESPPRECTLNSIPAMLEESDDEYRVIHSEDEFDQDSQSIGDQDVEYEEEEEASEQPTRTVGPSIDSEQQKEIHQATIKQGLSPRKHQVNRAIGSPDSGDFQEIKTTGDRCQDQDKGTHQISTQGDEGTVAGEDLKLGDAAGYCAGAPVTVSSREDGRGVCLDGRKTITQPEPIINNHKSMEMSIGKQPSHGGADNTSTIQLSQCNPTQGIVNITQHPNFPDDPSPINSNLQIKIGETSIVHCPIGDEAPVAGTVQATGNQDTNAKITNLQVANDSKHQNNFLNSTTQIPSTSSDHSDATVGKKIPANTTTLASQSPILDPKTTQAPTNNHTN</sequence>
<keyword evidence="3" id="KW-1185">Reference proteome</keyword>